<feature type="domain" description="Thioesterase putative" evidence="1">
    <location>
        <begin position="11"/>
        <end position="145"/>
    </location>
</feature>
<dbReference type="Gene3D" id="3.10.129.10">
    <property type="entry name" value="Hotdog Thioesterase"/>
    <property type="match status" value="1"/>
</dbReference>
<dbReference type="STRING" id="267850.ADINL_2265"/>
<accession>A0A063Y2Y5</accession>
<dbReference type="GO" id="GO:0016740">
    <property type="term" value="F:transferase activity"/>
    <property type="evidence" value="ECO:0007669"/>
    <property type="project" value="UniProtKB-KW"/>
</dbReference>
<dbReference type="InterPro" id="IPR012660">
    <property type="entry name" value="YiiD_C"/>
</dbReference>
<evidence type="ECO:0000259" key="1">
    <source>
        <dbReference type="Pfam" id="PF09500"/>
    </source>
</evidence>
<dbReference type="EMBL" id="JMSZ01000032">
    <property type="protein sequence ID" value="KDE39136.1"/>
    <property type="molecule type" value="Genomic_DNA"/>
</dbReference>
<reference evidence="2 3" key="1">
    <citation type="journal article" date="2005" name="Int. J. Syst. Evol. Microbiol.">
        <title>Nitrincola lacisaponensis gen. nov., sp. nov., a novel alkaliphilic bacterium isolated from an alkaline, saline lake.</title>
        <authorList>
            <person name="Dimitriu P.A."/>
            <person name="Shukla S.K."/>
            <person name="Conradt J."/>
            <person name="Marquez M.C."/>
            <person name="Ventosa A."/>
            <person name="Maglia A."/>
            <person name="Peyton B.M."/>
            <person name="Pinkart H.C."/>
            <person name="Mormile M.R."/>
        </authorList>
    </citation>
    <scope>NUCLEOTIDE SEQUENCE [LARGE SCALE GENOMIC DNA]</scope>
    <source>
        <strain evidence="2 3">4CA</strain>
    </source>
</reference>
<dbReference type="RefSeq" id="WP_036547856.1">
    <property type="nucleotide sequence ID" value="NZ_JMSZ01000032.1"/>
</dbReference>
<dbReference type="SUPFAM" id="SSF54637">
    <property type="entry name" value="Thioesterase/thiol ester dehydrase-isomerase"/>
    <property type="match status" value="1"/>
</dbReference>
<proteinExistence type="predicted"/>
<dbReference type="AlphaFoldDB" id="A0A063Y2Y5"/>
<name>A0A063Y2Y5_9GAMM</name>
<dbReference type="Pfam" id="PF09500">
    <property type="entry name" value="YiiD_C"/>
    <property type="match status" value="1"/>
</dbReference>
<keyword evidence="3" id="KW-1185">Reference proteome</keyword>
<protein>
    <submittedName>
        <fullName evidence="2">Histone acetyltransferase HPA2 and related acetyltransferase</fullName>
    </submittedName>
</protein>
<dbReference type="NCBIfam" id="TIGR02447">
    <property type="entry name" value="yiiD_Cterm"/>
    <property type="match status" value="1"/>
</dbReference>
<evidence type="ECO:0000313" key="3">
    <source>
        <dbReference type="Proteomes" id="UP000027318"/>
    </source>
</evidence>
<organism evidence="2 3">
    <name type="scientific">Nitrincola lacisaponensis</name>
    <dbReference type="NCBI Taxonomy" id="267850"/>
    <lineage>
        <taxon>Bacteria</taxon>
        <taxon>Pseudomonadati</taxon>
        <taxon>Pseudomonadota</taxon>
        <taxon>Gammaproteobacteria</taxon>
        <taxon>Oceanospirillales</taxon>
        <taxon>Oceanospirillaceae</taxon>
        <taxon>Nitrincola</taxon>
    </lineage>
</organism>
<dbReference type="InterPro" id="IPR029069">
    <property type="entry name" value="HotDog_dom_sf"/>
</dbReference>
<dbReference type="Proteomes" id="UP000027318">
    <property type="component" value="Unassembled WGS sequence"/>
</dbReference>
<gene>
    <name evidence="2" type="ORF">ADINL_2265</name>
</gene>
<comment type="caution">
    <text evidence="2">The sequence shown here is derived from an EMBL/GenBank/DDBJ whole genome shotgun (WGS) entry which is preliminary data.</text>
</comment>
<sequence length="157" mass="17114">MSQADPFLVWLNENIPLTRVMGISSCQYHSGQLTLSAPLSVNINDKGTGFAGATTALATLAGWSLITRYTQDSGLEAEVMIVESQVRYLRPVTADFTASVCLPDAETCRGFLQQLQQRGKARLTLEVSIQEQGQPVLLLDGEYLARLKQDKTPPAIS</sequence>
<evidence type="ECO:0000313" key="2">
    <source>
        <dbReference type="EMBL" id="KDE39136.1"/>
    </source>
</evidence>
<keyword evidence="2" id="KW-0808">Transferase</keyword>
<dbReference type="OrthoDB" id="572024at2"/>